<comment type="caution">
    <text evidence="2">The sequence shown here is derived from an EMBL/GenBank/DDBJ whole genome shotgun (WGS) entry which is preliminary data.</text>
</comment>
<keyword evidence="3" id="KW-1185">Reference proteome</keyword>
<dbReference type="InterPro" id="IPR016979">
    <property type="entry name" value="DUF2129"/>
</dbReference>
<dbReference type="RefSeq" id="WP_121977525.1">
    <property type="nucleotide sequence ID" value="NZ_JBHTLH010000035.1"/>
</dbReference>
<evidence type="ECO:0000313" key="3">
    <source>
        <dbReference type="Proteomes" id="UP001597156"/>
    </source>
</evidence>
<accession>A0ABW3PT39</accession>
<sequence length="95" mass="11146">MAFEVQLTTGLIIYLHSIKYVRNLRNFGRLSYVSKRMRYAVIYVDADDKETVIKKLQSLNYVKQVVPSKLNELVKEVQGKDPTALDRKFDEDFED</sequence>
<dbReference type="Proteomes" id="UP001597156">
    <property type="component" value="Unassembled WGS sequence"/>
</dbReference>
<evidence type="ECO:0000313" key="2">
    <source>
        <dbReference type="EMBL" id="MFD1125616.1"/>
    </source>
</evidence>
<evidence type="ECO:0000256" key="1">
    <source>
        <dbReference type="ARBA" id="ARBA00022490"/>
    </source>
</evidence>
<keyword evidence="1" id="KW-0963">Cytoplasm</keyword>
<gene>
    <name evidence="2" type="ORF">ACFQ22_09670</name>
</gene>
<dbReference type="Pfam" id="PF09902">
    <property type="entry name" value="DUF2129"/>
    <property type="match status" value="1"/>
</dbReference>
<dbReference type="EMBL" id="JBHTLH010000035">
    <property type="protein sequence ID" value="MFD1125616.1"/>
    <property type="molecule type" value="Genomic_DNA"/>
</dbReference>
<organism evidence="2 3">
    <name type="scientific">Lentilactobacillus raoultii</name>
    <dbReference type="NCBI Taxonomy" id="1987503"/>
    <lineage>
        <taxon>Bacteria</taxon>
        <taxon>Bacillati</taxon>
        <taxon>Bacillota</taxon>
        <taxon>Bacilli</taxon>
        <taxon>Lactobacillales</taxon>
        <taxon>Lactobacillaceae</taxon>
        <taxon>Lentilactobacillus</taxon>
    </lineage>
</organism>
<name>A0ABW3PT39_9LACO</name>
<proteinExistence type="predicted"/>
<protein>
    <submittedName>
        <fullName evidence="2">DUF2129 domain-containing protein</fullName>
    </submittedName>
</protein>
<reference evidence="3" key="1">
    <citation type="journal article" date="2019" name="Int. J. Syst. Evol. Microbiol.">
        <title>The Global Catalogue of Microorganisms (GCM) 10K type strain sequencing project: providing services to taxonomists for standard genome sequencing and annotation.</title>
        <authorList>
            <consortium name="The Broad Institute Genomics Platform"/>
            <consortium name="The Broad Institute Genome Sequencing Center for Infectious Disease"/>
            <person name="Wu L."/>
            <person name="Ma J."/>
        </authorList>
    </citation>
    <scope>NUCLEOTIDE SEQUENCE [LARGE SCALE GENOMIC DNA]</scope>
    <source>
        <strain evidence="3">CCUG 71848</strain>
    </source>
</reference>